<keyword evidence="2 6" id="KW-0812">Transmembrane</keyword>
<comment type="caution">
    <text evidence="8">The sequence shown here is derived from an EMBL/GenBank/DDBJ whole genome shotgun (WGS) entry which is preliminary data.</text>
</comment>
<dbReference type="RefSeq" id="XP_046018641.1">
    <property type="nucleotide sequence ID" value="XM_046157866.1"/>
</dbReference>
<dbReference type="GO" id="GO:0005385">
    <property type="term" value="F:zinc ion transmembrane transporter activity"/>
    <property type="evidence" value="ECO:0007669"/>
    <property type="project" value="TreeGrafter"/>
</dbReference>
<feature type="transmembrane region" description="Helical" evidence="6">
    <location>
        <begin position="207"/>
        <end position="228"/>
    </location>
</feature>
<dbReference type="OrthoDB" id="448280at2759"/>
<dbReference type="PANTHER" id="PTHR11040">
    <property type="entry name" value="ZINC/IRON TRANSPORTER"/>
    <property type="match status" value="1"/>
</dbReference>
<evidence type="ECO:0000256" key="7">
    <source>
        <dbReference type="SAM" id="SignalP"/>
    </source>
</evidence>
<feature type="transmembrane region" description="Helical" evidence="6">
    <location>
        <begin position="313"/>
        <end position="334"/>
    </location>
</feature>
<dbReference type="GO" id="GO:0005886">
    <property type="term" value="C:plasma membrane"/>
    <property type="evidence" value="ECO:0007669"/>
    <property type="project" value="TreeGrafter"/>
</dbReference>
<accession>A0A9P9BU27</accession>
<dbReference type="PANTHER" id="PTHR11040:SF44">
    <property type="entry name" value="PROTEIN ZNTC-RELATED"/>
    <property type="match status" value="1"/>
</dbReference>
<feature type="chain" id="PRO_5040278375" description="ZIP zinc transporter-domain-containing protein" evidence="7">
    <location>
        <begin position="24"/>
        <end position="492"/>
    </location>
</feature>
<evidence type="ECO:0008006" key="10">
    <source>
        <dbReference type="Google" id="ProtNLM"/>
    </source>
</evidence>
<keyword evidence="4 6" id="KW-0472">Membrane</keyword>
<evidence type="ECO:0000256" key="5">
    <source>
        <dbReference type="SAM" id="MobiDB-lite"/>
    </source>
</evidence>
<dbReference type="GeneID" id="70187412"/>
<gene>
    <name evidence="8" type="ORF">B0I36DRAFT_357863</name>
</gene>
<keyword evidence="3 6" id="KW-1133">Transmembrane helix</keyword>
<feature type="transmembrane region" description="Helical" evidence="6">
    <location>
        <begin position="177"/>
        <end position="200"/>
    </location>
</feature>
<keyword evidence="9" id="KW-1185">Reference proteome</keyword>
<evidence type="ECO:0000256" key="1">
    <source>
        <dbReference type="ARBA" id="ARBA00004141"/>
    </source>
</evidence>
<evidence type="ECO:0000256" key="6">
    <source>
        <dbReference type="SAM" id="Phobius"/>
    </source>
</evidence>
<feature type="transmembrane region" description="Helical" evidence="6">
    <location>
        <begin position="431"/>
        <end position="454"/>
    </location>
</feature>
<proteinExistence type="predicted"/>
<comment type="subcellular location">
    <subcellularLocation>
        <location evidence="1">Membrane</location>
        <topology evidence="1">Multi-pass membrane protein</topology>
    </subcellularLocation>
</comment>
<feature type="region of interest" description="Disordered" evidence="5">
    <location>
        <begin position="114"/>
        <end position="141"/>
    </location>
</feature>
<evidence type="ECO:0000313" key="9">
    <source>
        <dbReference type="Proteomes" id="UP000756346"/>
    </source>
</evidence>
<dbReference type="AlphaFoldDB" id="A0A9P9BU27"/>
<feature type="region of interest" description="Disordered" evidence="5">
    <location>
        <begin position="355"/>
        <end position="380"/>
    </location>
</feature>
<organism evidence="8 9">
    <name type="scientific">Microdochium trichocladiopsis</name>
    <dbReference type="NCBI Taxonomy" id="1682393"/>
    <lineage>
        <taxon>Eukaryota</taxon>
        <taxon>Fungi</taxon>
        <taxon>Dikarya</taxon>
        <taxon>Ascomycota</taxon>
        <taxon>Pezizomycotina</taxon>
        <taxon>Sordariomycetes</taxon>
        <taxon>Xylariomycetidae</taxon>
        <taxon>Xylariales</taxon>
        <taxon>Microdochiaceae</taxon>
        <taxon>Microdochium</taxon>
    </lineage>
</organism>
<dbReference type="Pfam" id="PF02535">
    <property type="entry name" value="Zip"/>
    <property type="match status" value="2"/>
</dbReference>
<name>A0A9P9BU27_9PEZI</name>
<feature type="transmembrane region" description="Helical" evidence="6">
    <location>
        <begin position="248"/>
        <end position="264"/>
    </location>
</feature>
<protein>
    <recommendedName>
        <fullName evidence="10">ZIP zinc transporter-domain-containing protein</fullName>
    </recommendedName>
</protein>
<feature type="signal peptide" evidence="7">
    <location>
        <begin position="1"/>
        <end position="23"/>
    </location>
</feature>
<feature type="compositionally biased region" description="Basic and acidic residues" evidence="5">
    <location>
        <begin position="120"/>
        <end position="131"/>
    </location>
</feature>
<dbReference type="Proteomes" id="UP000756346">
    <property type="component" value="Unassembled WGS sequence"/>
</dbReference>
<evidence type="ECO:0000256" key="3">
    <source>
        <dbReference type="ARBA" id="ARBA00022989"/>
    </source>
</evidence>
<evidence type="ECO:0000256" key="2">
    <source>
        <dbReference type="ARBA" id="ARBA00022692"/>
    </source>
</evidence>
<sequence length="492" mass="51401">MARTSALAAAMLLAAASGPLAAASRITQFDRRQATATPTPTAASSMTAVSSCHRHASEVWCEFGTTEYEVQVPATMTGPLPSAFTDCHSHGSDTFCVDNNGDDVEILGYQPAAATTAGDSHGEEGHNHEGEGEGEAAQDGNVHCHDHAGVEHCVGGSGAEEVSCEGKDRDYNIGLRIGMIFVVLATSMIGVLGPIFLAPVLPQKAQVVFTVIKQFGTGIIISTAFIHLFTHAQLMFGNQCVGPLEYEGTTAAVVMAGIFLAWLVEYGSHRAARKFWSNSHYNDEVVSVIVLEAGIIFHSILIGITVVVASDQYFAGLLAVIIFHQMFEGIALGSRIAAVGHHVRNMAAAHTHAHSLPTAPAESKSANETDGGVVSENSSVPSETSSVGWKTLSLPKKLLMGVGFAITTPIGMAIGTGVLNTFNGSDRRTLIALGTLDAVSAGILVWVGVVEMWAGDWMFGGELADADLCTTLSAGVALVAGLVLMSVLGKWA</sequence>
<reference evidence="8" key="1">
    <citation type="journal article" date="2021" name="Nat. Commun.">
        <title>Genetic determinants of endophytism in the Arabidopsis root mycobiome.</title>
        <authorList>
            <person name="Mesny F."/>
            <person name="Miyauchi S."/>
            <person name="Thiergart T."/>
            <person name="Pickel B."/>
            <person name="Atanasova L."/>
            <person name="Karlsson M."/>
            <person name="Huettel B."/>
            <person name="Barry K.W."/>
            <person name="Haridas S."/>
            <person name="Chen C."/>
            <person name="Bauer D."/>
            <person name="Andreopoulos W."/>
            <person name="Pangilinan J."/>
            <person name="LaButti K."/>
            <person name="Riley R."/>
            <person name="Lipzen A."/>
            <person name="Clum A."/>
            <person name="Drula E."/>
            <person name="Henrissat B."/>
            <person name="Kohler A."/>
            <person name="Grigoriev I.V."/>
            <person name="Martin F.M."/>
            <person name="Hacquard S."/>
        </authorList>
    </citation>
    <scope>NUCLEOTIDE SEQUENCE</scope>
    <source>
        <strain evidence="8">MPI-CAGE-CH-0230</strain>
    </source>
</reference>
<keyword evidence="7" id="KW-0732">Signal</keyword>
<feature type="transmembrane region" description="Helical" evidence="6">
    <location>
        <begin position="466"/>
        <end position="488"/>
    </location>
</feature>
<evidence type="ECO:0000313" key="8">
    <source>
        <dbReference type="EMBL" id="KAH7040586.1"/>
    </source>
</evidence>
<dbReference type="EMBL" id="JAGTJQ010000001">
    <property type="protein sequence ID" value="KAH7040586.1"/>
    <property type="molecule type" value="Genomic_DNA"/>
</dbReference>
<feature type="transmembrane region" description="Helical" evidence="6">
    <location>
        <begin position="398"/>
        <end position="419"/>
    </location>
</feature>
<evidence type="ECO:0000256" key="4">
    <source>
        <dbReference type="ARBA" id="ARBA00023136"/>
    </source>
</evidence>
<dbReference type="InterPro" id="IPR003689">
    <property type="entry name" value="ZIP"/>
</dbReference>
<feature type="transmembrane region" description="Helical" evidence="6">
    <location>
        <begin position="285"/>
        <end position="307"/>
    </location>
</feature>